<dbReference type="Pfam" id="PF18453">
    <property type="entry name" value="C4bp_oligo"/>
    <property type="match status" value="1"/>
</dbReference>
<dbReference type="Pfam" id="PF00084">
    <property type="entry name" value="Sushi"/>
    <property type="match status" value="8"/>
</dbReference>
<feature type="disulfide bond" evidence="6">
    <location>
        <begin position="88"/>
        <end position="115"/>
    </location>
</feature>
<feature type="disulfide bond" evidence="6">
    <location>
        <begin position="520"/>
        <end position="547"/>
    </location>
</feature>
<evidence type="ECO:0000313" key="8">
    <source>
        <dbReference type="Proteomes" id="UP000694915"/>
    </source>
</evidence>
<keyword evidence="8" id="KW-1185">Reference proteome</keyword>
<dbReference type="PROSITE" id="PS50923">
    <property type="entry name" value="SUSHI"/>
    <property type="match status" value="8"/>
</dbReference>
<proteinExistence type="predicted"/>
<evidence type="ECO:0000256" key="4">
    <source>
        <dbReference type="ARBA" id="ARBA00023157"/>
    </source>
</evidence>
<dbReference type="RefSeq" id="XP_005348364.1">
    <property type="nucleotide sequence ID" value="XM_005348307.1"/>
</dbReference>
<feature type="disulfide bond" evidence="6">
    <location>
        <begin position="434"/>
        <end position="477"/>
    </location>
</feature>
<feature type="domain" description="Sushi" evidence="7">
    <location>
        <begin position="491"/>
        <end position="549"/>
    </location>
</feature>
<evidence type="ECO:0000256" key="5">
    <source>
        <dbReference type="ARBA" id="ARBA00023180"/>
    </source>
</evidence>
<keyword evidence="2" id="KW-0732">Signal</keyword>
<dbReference type="Gene3D" id="2.20.28.230">
    <property type="match status" value="1"/>
</dbReference>
<gene>
    <name evidence="9 10" type="primary">LOC101984722</name>
</gene>
<dbReference type="InterPro" id="IPR040514">
    <property type="entry name" value="C4bp_oligo"/>
</dbReference>
<organism evidence="8 10">
    <name type="scientific">Microtus ochrogaster</name>
    <name type="common">Prairie vole</name>
    <dbReference type="NCBI Taxonomy" id="79684"/>
    <lineage>
        <taxon>Eukaryota</taxon>
        <taxon>Metazoa</taxon>
        <taxon>Chordata</taxon>
        <taxon>Craniata</taxon>
        <taxon>Vertebrata</taxon>
        <taxon>Euteleostomi</taxon>
        <taxon>Mammalia</taxon>
        <taxon>Eutheria</taxon>
        <taxon>Euarchontoglires</taxon>
        <taxon>Glires</taxon>
        <taxon>Rodentia</taxon>
        <taxon>Myomorpha</taxon>
        <taxon>Muroidea</taxon>
        <taxon>Cricetidae</taxon>
        <taxon>Arvicolinae</taxon>
        <taxon>Microtus</taxon>
    </lineage>
</organism>
<protein>
    <submittedName>
        <fullName evidence="9 10">C4b-binding protein alpha chain</fullName>
    </submittedName>
</protein>
<feature type="domain" description="Sushi" evidence="7">
    <location>
        <begin position="433"/>
        <end position="490"/>
    </location>
</feature>
<comment type="caution">
    <text evidence="6">Lacks conserved residue(s) required for the propagation of feature annotation.</text>
</comment>
<dbReference type="GeneID" id="101984722"/>
<evidence type="ECO:0000259" key="7">
    <source>
        <dbReference type="PROSITE" id="PS50923"/>
    </source>
</evidence>
<dbReference type="RefSeq" id="XP_013202150.1">
    <property type="nucleotide sequence ID" value="XM_013346696.1"/>
</dbReference>
<dbReference type="InterPro" id="IPR035976">
    <property type="entry name" value="Sushi/SCR/CCP_sf"/>
</dbReference>
<dbReference type="PANTHER" id="PTHR19325:SF564">
    <property type="entry name" value="C4B-BINDING PROTEIN"/>
    <property type="match status" value="1"/>
</dbReference>
<dbReference type="InterPro" id="IPR000436">
    <property type="entry name" value="Sushi_SCR_CCP_dom"/>
</dbReference>
<keyword evidence="5" id="KW-0325">Glycoprotein</keyword>
<accession>A0ABM1AHU8</accession>
<feature type="domain" description="Sushi" evidence="7">
    <location>
        <begin position="245"/>
        <end position="304"/>
    </location>
</feature>
<keyword evidence="4 6" id="KW-1015">Disulfide bond</keyword>
<feature type="disulfide bond" evidence="6">
    <location>
        <begin position="182"/>
        <end position="225"/>
    </location>
</feature>
<dbReference type="Gene3D" id="2.10.70.10">
    <property type="entry name" value="Complement Module, domain 1"/>
    <property type="match status" value="7"/>
</dbReference>
<evidence type="ECO:0000256" key="1">
    <source>
        <dbReference type="ARBA" id="ARBA00022659"/>
    </source>
</evidence>
<dbReference type="Proteomes" id="UP000694915">
    <property type="component" value="Chromosome 6"/>
</dbReference>
<evidence type="ECO:0000256" key="2">
    <source>
        <dbReference type="ARBA" id="ARBA00022729"/>
    </source>
</evidence>
<name>A0ABM1AHU8_MICOH</name>
<feature type="domain" description="Sushi" evidence="7">
    <location>
        <begin position="371"/>
        <end position="432"/>
    </location>
</feature>
<feature type="domain" description="Sushi" evidence="7">
    <location>
        <begin position="56"/>
        <end position="117"/>
    </location>
</feature>
<evidence type="ECO:0000256" key="6">
    <source>
        <dbReference type="PROSITE-ProRule" id="PRU00302"/>
    </source>
</evidence>
<feature type="domain" description="Sushi" evidence="7">
    <location>
        <begin position="118"/>
        <end position="179"/>
    </location>
</feature>
<dbReference type="PANTHER" id="PTHR19325">
    <property type="entry name" value="COMPLEMENT COMPONENT-RELATED SUSHI DOMAIN-CONTAINING"/>
    <property type="match status" value="1"/>
</dbReference>
<dbReference type="InterPro" id="IPR050350">
    <property type="entry name" value="Compl-Cell_Adhes-Reg"/>
</dbReference>
<feature type="disulfide bond" evidence="6">
    <location>
        <begin position="275"/>
        <end position="302"/>
    </location>
</feature>
<sequence>MRAKQPQATCPTRAPQGRLQRNRDAVAWLFSRLWRASDPTLFQMTIIAALWVTVFGKCGPPPDIPGALLVSETNKTEFESYEFLKYSCRPGYIRATSGQTIYCEAKGTWMVTISCVKKSCRNPGDLPNGQVEIKSDFSLGSRIEFSCLEGYILIGSSTSYCEIQSKGVAWSDPLPDCVSVKCRPPPDISHGRHSGGDEDFYTYGSSITYRCYPNFSLIGSASITCTVVNKTVGVWSPSPPTCERINCPQPYVLHAVIDSGFRATYKYKDSVRFACLKGTILRGKNTISCEADGNWHPSPPVCELNGCTNIPDIPHASWLQNLPPKKEDVYPVGATLQYRCHPGYEPATRERMTLVCQKDLTWSPFKGCKEVCCPVPDPKNVKIIQHMKLSPENGCTYFFNDKVSYKCQDDSILSAICKSDGTWNPRIPSCDQNCNVPPNIAHGRYTKSIDYLRGFQPKATYECDKGYRLVGEADIYCRSSQWTPAAPQCKALCQKPEIRNGMLSANKDQYVESENATIQCYPGFALLGSQNITCLENGTWYPEMPKCEQEKDCEHVFAGKKLMRCLSNPNDVKMALEVYKLSREIELLELQITKAKHTVLEG</sequence>
<dbReference type="CDD" id="cd00033">
    <property type="entry name" value="CCP"/>
    <property type="match status" value="8"/>
</dbReference>
<dbReference type="SUPFAM" id="SSF57535">
    <property type="entry name" value="Complement control module/SCR domain"/>
    <property type="match status" value="8"/>
</dbReference>
<feature type="domain" description="Sushi" evidence="7">
    <location>
        <begin position="180"/>
        <end position="244"/>
    </location>
</feature>
<keyword evidence="3" id="KW-0677">Repeat</keyword>
<evidence type="ECO:0000313" key="10">
    <source>
        <dbReference type="RefSeq" id="XP_013202150.1"/>
    </source>
</evidence>
<keyword evidence="1 6" id="KW-0768">Sushi</keyword>
<reference evidence="9 10" key="1">
    <citation type="submission" date="2025-05" db="UniProtKB">
        <authorList>
            <consortium name="RefSeq"/>
        </authorList>
    </citation>
    <scope>IDENTIFICATION</scope>
</reference>
<feature type="domain" description="Sushi" evidence="7">
    <location>
        <begin position="305"/>
        <end position="370"/>
    </location>
</feature>
<evidence type="ECO:0000256" key="3">
    <source>
        <dbReference type="ARBA" id="ARBA00022737"/>
    </source>
</evidence>
<dbReference type="SMART" id="SM00032">
    <property type="entry name" value="CCP"/>
    <property type="match status" value="8"/>
</dbReference>
<evidence type="ECO:0000313" key="9">
    <source>
        <dbReference type="RefSeq" id="XP_005348364.1"/>
    </source>
</evidence>
<dbReference type="Gene3D" id="1.20.5.3730">
    <property type="match status" value="1"/>
</dbReference>